<feature type="transmembrane region" description="Helical" evidence="6">
    <location>
        <begin position="189"/>
        <end position="213"/>
    </location>
</feature>
<feature type="transmembrane region" description="Helical" evidence="6">
    <location>
        <begin position="461"/>
        <end position="482"/>
    </location>
</feature>
<dbReference type="Pfam" id="PF07690">
    <property type="entry name" value="MFS_1"/>
    <property type="match status" value="1"/>
</dbReference>
<comment type="caution">
    <text evidence="8">The sequence shown here is derived from an EMBL/GenBank/DDBJ whole genome shotgun (WGS) entry which is preliminary data.</text>
</comment>
<dbReference type="AlphaFoldDB" id="A0A9P7V6P0"/>
<evidence type="ECO:0000256" key="4">
    <source>
        <dbReference type="ARBA" id="ARBA00023136"/>
    </source>
</evidence>
<keyword evidence="4 6" id="KW-0472">Membrane</keyword>
<feature type="transmembrane region" description="Helical" evidence="6">
    <location>
        <begin position="528"/>
        <end position="550"/>
    </location>
</feature>
<feature type="transmembrane region" description="Helical" evidence="6">
    <location>
        <begin position="503"/>
        <end position="522"/>
    </location>
</feature>
<gene>
    <name evidence="8" type="ORF">KQ657_002531</name>
</gene>
<evidence type="ECO:0000259" key="7">
    <source>
        <dbReference type="PROSITE" id="PS50850"/>
    </source>
</evidence>
<dbReference type="GO" id="GO:0016020">
    <property type="term" value="C:membrane"/>
    <property type="evidence" value="ECO:0007669"/>
    <property type="project" value="UniProtKB-SubCell"/>
</dbReference>
<feature type="compositionally biased region" description="Low complexity" evidence="5">
    <location>
        <begin position="17"/>
        <end position="28"/>
    </location>
</feature>
<proteinExistence type="predicted"/>
<evidence type="ECO:0000256" key="5">
    <source>
        <dbReference type="SAM" id="MobiDB-lite"/>
    </source>
</evidence>
<feature type="transmembrane region" description="Helical" evidence="6">
    <location>
        <begin position="255"/>
        <end position="273"/>
    </location>
</feature>
<organism evidence="8 9">
    <name type="scientific">Scheffersomyces spartinae</name>
    <dbReference type="NCBI Taxonomy" id="45513"/>
    <lineage>
        <taxon>Eukaryota</taxon>
        <taxon>Fungi</taxon>
        <taxon>Dikarya</taxon>
        <taxon>Ascomycota</taxon>
        <taxon>Saccharomycotina</taxon>
        <taxon>Pichiomycetes</taxon>
        <taxon>Debaryomycetaceae</taxon>
        <taxon>Scheffersomyces</taxon>
    </lineage>
</organism>
<feature type="transmembrane region" description="Helical" evidence="6">
    <location>
        <begin position="285"/>
        <end position="306"/>
    </location>
</feature>
<feature type="transmembrane region" description="Helical" evidence="6">
    <location>
        <begin position="342"/>
        <end position="365"/>
    </location>
</feature>
<dbReference type="FunFam" id="1.20.1250.20:FF:000011">
    <property type="entry name" value="MFS multidrug transporter, putative"/>
    <property type="match status" value="1"/>
</dbReference>
<feature type="transmembrane region" description="Helical" evidence="6">
    <location>
        <begin position="313"/>
        <end position="336"/>
    </location>
</feature>
<feature type="transmembrane region" description="Helical" evidence="6">
    <location>
        <begin position="225"/>
        <end position="243"/>
    </location>
</feature>
<keyword evidence="9" id="KW-1185">Reference proteome</keyword>
<dbReference type="GO" id="GO:0022857">
    <property type="term" value="F:transmembrane transporter activity"/>
    <property type="evidence" value="ECO:0007669"/>
    <property type="project" value="InterPro"/>
</dbReference>
<dbReference type="GeneID" id="66115905"/>
<dbReference type="PANTHER" id="PTHR23502:SF60">
    <property type="entry name" value="MAJOR FACILITATOR SUPERFAMILY (MFS) PROFILE DOMAIN-CONTAINING PROTEIN-RELATED"/>
    <property type="match status" value="1"/>
</dbReference>
<dbReference type="InterPro" id="IPR011701">
    <property type="entry name" value="MFS"/>
</dbReference>
<dbReference type="Gene3D" id="1.20.1250.20">
    <property type="entry name" value="MFS general substrate transporter like domains"/>
    <property type="match status" value="1"/>
</dbReference>
<feature type="domain" description="Major facilitator superfamily (MFS) profile" evidence="7">
    <location>
        <begin position="187"/>
        <end position="624"/>
    </location>
</feature>
<protein>
    <recommendedName>
        <fullName evidence="7">Major facilitator superfamily (MFS) profile domain-containing protein</fullName>
    </recommendedName>
</protein>
<keyword evidence="2 6" id="KW-0812">Transmembrane</keyword>
<keyword evidence="3 6" id="KW-1133">Transmembrane helix</keyword>
<evidence type="ECO:0000313" key="8">
    <source>
        <dbReference type="EMBL" id="KAG7192166.1"/>
    </source>
</evidence>
<reference evidence="8" key="1">
    <citation type="submission" date="2021-03" db="EMBL/GenBank/DDBJ databases">
        <authorList>
            <person name="Palmer J.M."/>
        </authorList>
    </citation>
    <scope>NUCLEOTIDE SEQUENCE</scope>
    <source>
        <strain evidence="8">ARV_011</strain>
    </source>
</reference>
<dbReference type="OrthoDB" id="3936150at2759"/>
<dbReference type="InterPro" id="IPR020846">
    <property type="entry name" value="MFS_dom"/>
</dbReference>
<dbReference type="EMBL" id="JAHMUF010000020">
    <property type="protein sequence ID" value="KAG7192166.1"/>
    <property type="molecule type" value="Genomic_DNA"/>
</dbReference>
<feature type="region of interest" description="Disordered" evidence="5">
    <location>
        <begin position="1"/>
        <end position="48"/>
    </location>
</feature>
<evidence type="ECO:0000256" key="1">
    <source>
        <dbReference type="ARBA" id="ARBA00004141"/>
    </source>
</evidence>
<dbReference type="PANTHER" id="PTHR23502">
    <property type="entry name" value="MAJOR FACILITATOR SUPERFAMILY"/>
    <property type="match status" value="1"/>
</dbReference>
<dbReference type="SUPFAM" id="SSF103473">
    <property type="entry name" value="MFS general substrate transporter"/>
    <property type="match status" value="1"/>
</dbReference>
<dbReference type="RefSeq" id="XP_043047717.1">
    <property type="nucleotide sequence ID" value="XM_043193291.1"/>
</dbReference>
<sequence length="653" mass="72337">MEDKGKSKAMTNEDELSSITSSVASVVSRDAEPIPITSGNAPEFNSSRRRSSLASLGSLLHTLSGTSSTSNLSRYTTDQYLVDNIYEGLNQDAINLRRTATRNTILETMTHRVDLVKQTTEHDIEKVKSPEILDEEENIYSVIPDVSAPAKDFGGEFSQLDPELISWEGPDDPEYPRNWSRATKIHQTFIVALYTLISPMSSSVLSPAMGAIAKDFGIHGSFLEAFTVSIMVLAWALGPLIIAPISESDSVGRKPVLNVSIWIVFIFNLAASFSKLTVQLCVFRFLAGLGGCAPLNVGAGCLSDLFSDSDRQLAMAFYSVCPSIGPIISPIISSFILQGGLKWRWCFWVLTIFNGAVAVYGTIFFTETYSPRLLKDKAKKLRKETNNEHLHTIYEMTNGGETMFEKFLLTATRPIYLLATNPMISGLGSFMAFVYGFMYLMIVTFPTVFGVGYGFKTSIMGLMYLPLGLGFIIGTAFWTVMIDKVYTSKKAKNGGVAKPEFRLPCLVFSGVGVPIGLIWYGWSAQKRLHWIMPALGMGIFGFFFVAVFQTIQNYLIDMNNRFAASSVAAAAVFRSIFGFAFPLFAHAMYSKLNYGWGNTMCALIGLALGIPFPLFCLAYGERLRGWANTRMERDQAIRDKKKLERIQKDVKED</sequence>
<feature type="transmembrane region" description="Helical" evidence="6">
    <location>
        <begin position="596"/>
        <end position="620"/>
    </location>
</feature>
<dbReference type="PROSITE" id="PS50850">
    <property type="entry name" value="MFS"/>
    <property type="match status" value="1"/>
</dbReference>
<feature type="transmembrane region" description="Helical" evidence="6">
    <location>
        <begin position="432"/>
        <end position="455"/>
    </location>
</feature>
<evidence type="ECO:0000256" key="6">
    <source>
        <dbReference type="SAM" id="Phobius"/>
    </source>
</evidence>
<dbReference type="CDD" id="cd17323">
    <property type="entry name" value="MFS_Tpo1_MDR_like"/>
    <property type="match status" value="1"/>
</dbReference>
<dbReference type="Proteomes" id="UP000790833">
    <property type="component" value="Unassembled WGS sequence"/>
</dbReference>
<evidence type="ECO:0000313" key="9">
    <source>
        <dbReference type="Proteomes" id="UP000790833"/>
    </source>
</evidence>
<feature type="transmembrane region" description="Helical" evidence="6">
    <location>
        <begin position="562"/>
        <end position="584"/>
    </location>
</feature>
<evidence type="ECO:0000256" key="3">
    <source>
        <dbReference type="ARBA" id="ARBA00022989"/>
    </source>
</evidence>
<comment type="subcellular location">
    <subcellularLocation>
        <location evidence="1">Membrane</location>
        <topology evidence="1">Multi-pass membrane protein</topology>
    </subcellularLocation>
</comment>
<accession>A0A9P7V6P0</accession>
<dbReference type="InterPro" id="IPR036259">
    <property type="entry name" value="MFS_trans_sf"/>
</dbReference>
<name>A0A9P7V6P0_9ASCO</name>
<evidence type="ECO:0000256" key="2">
    <source>
        <dbReference type="ARBA" id="ARBA00022692"/>
    </source>
</evidence>